<dbReference type="Proteomes" id="UP000709437">
    <property type="component" value="Unassembled WGS sequence"/>
</dbReference>
<accession>A0A9Q2ZQY3</accession>
<dbReference type="EMBL" id="JAHEWX010000007">
    <property type="protein sequence ID" value="MBT1541629.1"/>
    <property type="molecule type" value="Genomic_DNA"/>
</dbReference>
<evidence type="ECO:0000313" key="1">
    <source>
        <dbReference type="EMBL" id="MBT1541629.1"/>
    </source>
</evidence>
<dbReference type="AlphaFoldDB" id="A0A9Q2ZQY3"/>
<dbReference type="NCBIfam" id="TIGR04089">
    <property type="entry name" value="exp_by_SipW_III"/>
    <property type="match status" value="1"/>
</dbReference>
<evidence type="ECO:0000313" key="2">
    <source>
        <dbReference type="Proteomes" id="UP000709437"/>
    </source>
</evidence>
<dbReference type="RefSeq" id="WP_017886942.1">
    <property type="nucleotide sequence ID" value="NZ_JAHEWX010000007.1"/>
</dbReference>
<proteinExistence type="predicted"/>
<name>A0A9Q2ZQY3_9MICO</name>
<dbReference type="InterPro" id="IPR023833">
    <property type="entry name" value="Signal_pept_SipW-depend-type"/>
</dbReference>
<organism evidence="1 2">
    <name type="scientific">Curtobacterium flaccumfaciens pv. flaccumfaciens</name>
    <dbReference type="NCBI Taxonomy" id="138532"/>
    <lineage>
        <taxon>Bacteria</taxon>
        <taxon>Bacillati</taxon>
        <taxon>Actinomycetota</taxon>
        <taxon>Actinomycetes</taxon>
        <taxon>Micrococcales</taxon>
        <taxon>Microbacteriaceae</taxon>
        <taxon>Curtobacterium</taxon>
    </lineage>
</organism>
<dbReference type="InterPro" id="IPR024006">
    <property type="entry name" value="Alt_signal_exp_actinobact"/>
</dbReference>
<gene>
    <name evidence="1" type="ORF">KK103_07655</name>
</gene>
<dbReference type="NCBIfam" id="TIGR04088">
    <property type="entry name" value="cognate_SipW"/>
    <property type="match status" value="1"/>
</dbReference>
<reference evidence="1" key="1">
    <citation type="submission" date="2021-05" db="EMBL/GenBank/DDBJ databases">
        <title>Whole genome sequence of Curtobacterium flaccumfaciens pv. flaccumfaciens strain CFBP 3417.</title>
        <authorList>
            <person name="Osdaghi E."/>
            <person name="Taghouti G."/>
            <person name="Portier P."/>
            <person name="Fazliarab A."/>
            <person name="Taghavi S.M."/>
            <person name="Briand M."/>
            <person name="Le-Saux M."/>
            <person name="Jacques M.-A."/>
        </authorList>
    </citation>
    <scope>NUCLEOTIDE SEQUENCE</scope>
    <source>
        <strain evidence="1">CFBP 3417</strain>
    </source>
</reference>
<protein>
    <submittedName>
        <fullName evidence="1">Alternate-type signal peptide domain-containing protein</fullName>
    </submittedName>
</protein>
<sequence length="189" mass="18422">MQKIITASIIGAAGVALLLGGAGTFALWNSSAATAGGHIVAGALAIKPTTQAASWTVNGGSPLSTLDGYPIVPGDVVTYSQDMVVTANGKGLKATLAVDPASVEATSTSAPADVALAKYLSANAVLTASGDGVSGAGAPYTVTGQTGSQQDVRVGVTITFPKSTTAGVEDGMQNGSVDLDAIAVTLTQA</sequence>
<comment type="caution">
    <text evidence="1">The sequence shown here is derived from an EMBL/GenBank/DDBJ whole genome shotgun (WGS) entry which is preliminary data.</text>
</comment>
<dbReference type="GeneID" id="99623009"/>